<dbReference type="AlphaFoldDB" id="S8B4P1"/>
<name>S8B4P1_PENO1</name>
<keyword evidence="2 5" id="KW-0812">Transmembrane</keyword>
<evidence type="ECO:0000256" key="5">
    <source>
        <dbReference type="SAM" id="Phobius"/>
    </source>
</evidence>
<evidence type="ECO:0000256" key="1">
    <source>
        <dbReference type="ARBA" id="ARBA00004141"/>
    </source>
</evidence>
<feature type="transmembrane region" description="Helical" evidence="5">
    <location>
        <begin position="231"/>
        <end position="252"/>
    </location>
</feature>
<dbReference type="GO" id="GO:0016765">
    <property type="term" value="F:transferase activity, transferring alkyl or aryl (other than methyl) groups"/>
    <property type="evidence" value="ECO:0007669"/>
    <property type="project" value="InterPro"/>
</dbReference>
<dbReference type="EMBL" id="KB644415">
    <property type="protein sequence ID" value="EPS33803.1"/>
    <property type="molecule type" value="Genomic_DNA"/>
</dbReference>
<accession>S8B4P1</accession>
<dbReference type="Proteomes" id="UP000019376">
    <property type="component" value="Unassembled WGS sequence"/>
</dbReference>
<dbReference type="STRING" id="933388.S8B4P1"/>
<dbReference type="InterPro" id="IPR000537">
    <property type="entry name" value="UbiA_prenyltransferase"/>
</dbReference>
<feature type="transmembrane region" description="Helical" evidence="5">
    <location>
        <begin position="120"/>
        <end position="148"/>
    </location>
</feature>
<proteinExistence type="predicted"/>
<comment type="subcellular location">
    <subcellularLocation>
        <location evidence="1">Membrane</location>
        <topology evidence="1">Multi-pass membrane protein</topology>
    </subcellularLocation>
</comment>
<dbReference type="HOGENOM" id="CLU_063928_2_0_1"/>
<keyword evidence="6" id="KW-0732">Signal</keyword>
<dbReference type="GO" id="GO:0016020">
    <property type="term" value="C:membrane"/>
    <property type="evidence" value="ECO:0007669"/>
    <property type="project" value="UniProtKB-SubCell"/>
</dbReference>
<organism evidence="7 8">
    <name type="scientific">Penicillium oxalicum (strain 114-2 / CGMCC 5302)</name>
    <name type="common">Penicillium decumbens</name>
    <dbReference type="NCBI Taxonomy" id="933388"/>
    <lineage>
        <taxon>Eukaryota</taxon>
        <taxon>Fungi</taxon>
        <taxon>Dikarya</taxon>
        <taxon>Ascomycota</taxon>
        <taxon>Pezizomycotina</taxon>
        <taxon>Eurotiomycetes</taxon>
        <taxon>Eurotiomycetidae</taxon>
        <taxon>Eurotiales</taxon>
        <taxon>Aspergillaceae</taxon>
        <taxon>Penicillium</taxon>
    </lineage>
</organism>
<evidence type="ECO:0000313" key="7">
    <source>
        <dbReference type="EMBL" id="EPS33803.1"/>
    </source>
</evidence>
<reference evidence="7 8" key="1">
    <citation type="journal article" date="2013" name="PLoS ONE">
        <title>Genomic and secretomic analyses reveal unique features of the lignocellulolytic enzyme system of Penicillium decumbens.</title>
        <authorList>
            <person name="Liu G."/>
            <person name="Zhang L."/>
            <person name="Wei X."/>
            <person name="Zou G."/>
            <person name="Qin Y."/>
            <person name="Ma L."/>
            <person name="Li J."/>
            <person name="Zheng H."/>
            <person name="Wang S."/>
            <person name="Wang C."/>
            <person name="Xun L."/>
            <person name="Zhao G.-P."/>
            <person name="Zhou Z."/>
            <person name="Qu Y."/>
        </authorList>
    </citation>
    <scope>NUCLEOTIDE SEQUENCE [LARGE SCALE GENOMIC DNA]</scope>
    <source>
        <strain evidence="8">114-2 / CGMCC 5302</strain>
    </source>
</reference>
<dbReference type="PhylomeDB" id="S8B4P1"/>
<keyword evidence="8" id="KW-1185">Reference proteome</keyword>
<feature type="signal peptide" evidence="6">
    <location>
        <begin position="1"/>
        <end position="28"/>
    </location>
</feature>
<dbReference type="PANTHER" id="PTHR42723:SF1">
    <property type="entry name" value="CHLOROPHYLL SYNTHASE, CHLOROPLASTIC"/>
    <property type="match status" value="1"/>
</dbReference>
<evidence type="ECO:0000256" key="3">
    <source>
        <dbReference type="ARBA" id="ARBA00022989"/>
    </source>
</evidence>
<evidence type="ECO:0000256" key="2">
    <source>
        <dbReference type="ARBA" id="ARBA00022692"/>
    </source>
</evidence>
<dbReference type="InterPro" id="IPR050475">
    <property type="entry name" value="Prenyltransferase_related"/>
</dbReference>
<gene>
    <name evidence="7" type="ORF">PDE_08765</name>
</gene>
<keyword evidence="3 5" id="KW-1133">Transmembrane helix</keyword>
<evidence type="ECO:0000256" key="6">
    <source>
        <dbReference type="SAM" id="SignalP"/>
    </source>
</evidence>
<evidence type="ECO:0000313" key="8">
    <source>
        <dbReference type="Proteomes" id="UP000019376"/>
    </source>
</evidence>
<dbReference type="CDD" id="cd13965">
    <property type="entry name" value="PT_UbiA_3"/>
    <property type="match status" value="1"/>
</dbReference>
<feature type="chain" id="PRO_5004548305" description="UbiA prenyltransferase" evidence="6">
    <location>
        <begin position="29"/>
        <end position="305"/>
    </location>
</feature>
<dbReference type="OrthoDB" id="434972at2759"/>
<feature type="transmembrane region" description="Helical" evidence="5">
    <location>
        <begin position="282"/>
        <end position="302"/>
    </location>
</feature>
<protein>
    <recommendedName>
        <fullName evidence="9">UbiA prenyltransferase</fullName>
    </recommendedName>
</protein>
<keyword evidence="4 5" id="KW-0472">Membrane</keyword>
<evidence type="ECO:0000256" key="4">
    <source>
        <dbReference type="ARBA" id="ARBA00023136"/>
    </source>
</evidence>
<evidence type="ECO:0008006" key="9">
    <source>
        <dbReference type="Google" id="ProtNLM"/>
    </source>
</evidence>
<dbReference type="PANTHER" id="PTHR42723">
    <property type="entry name" value="CHLOROPHYLL SYNTHASE"/>
    <property type="match status" value="1"/>
</dbReference>
<sequence length="305" mass="34367">MTAATEALPTLKLAVVQLLHLIWQFTESNFPTFVLPNSAFGLLTGLAAPLLTDCPERPAAPRLFVRGLAVILFNWANVFVFDLANQRLPESRLEDRLNKPWRPLPTRQISPDTTRRWMLISIPLVLTVSAVLGVVTESALIMILTWLYNDLRGGDEIVRDGIIACGYALYLSSSLRIVSGLDFHITEHGYRWIAIMSGIILTTMQVQDLKDQVGDRTRGRRTLPLVLGDKVSRWSIVGFTLFWSMLCCYFWQLPLWGYVLPLLTGLAVSFHVVIGSNDAQAWRLWCAWQVVIYGIPSLVSVLDRD</sequence>
<feature type="transmembrane region" description="Helical" evidence="5">
    <location>
        <begin position="258"/>
        <end position="275"/>
    </location>
</feature>
<dbReference type="Pfam" id="PF01040">
    <property type="entry name" value="UbiA"/>
    <property type="match status" value="1"/>
</dbReference>
<dbReference type="eggNOG" id="ENOG502SNAR">
    <property type="taxonomic scope" value="Eukaryota"/>
</dbReference>